<reference evidence="5" key="1">
    <citation type="journal article" date="2014" name="Int. J. Syst. Evol. Microbiol.">
        <title>Complete genome sequence of Corynebacterium casei LMG S-19264T (=DSM 44701T), isolated from a smear-ripened cheese.</title>
        <authorList>
            <consortium name="US DOE Joint Genome Institute (JGI-PGF)"/>
            <person name="Walter F."/>
            <person name="Albersmeier A."/>
            <person name="Kalinowski J."/>
            <person name="Ruckert C."/>
        </authorList>
    </citation>
    <scope>NUCLEOTIDE SEQUENCE</scope>
    <source>
        <strain evidence="5">JCM 1480</strain>
    </source>
</reference>
<dbReference type="Pfam" id="PF00392">
    <property type="entry name" value="GntR"/>
    <property type="match status" value="1"/>
</dbReference>
<gene>
    <name evidence="5" type="ORF">GCM10009769_27240</name>
</gene>
<evidence type="ECO:0000313" key="5">
    <source>
        <dbReference type="EMBL" id="GGL07510.1"/>
    </source>
</evidence>
<feature type="domain" description="HTH gntR-type" evidence="4">
    <location>
        <begin position="1"/>
        <end position="69"/>
    </location>
</feature>
<evidence type="ECO:0000313" key="6">
    <source>
        <dbReference type="Proteomes" id="UP000648535"/>
    </source>
</evidence>
<evidence type="ECO:0000256" key="1">
    <source>
        <dbReference type="ARBA" id="ARBA00023015"/>
    </source>
</evidence>
<dbReference type="SUPFAM" id="SSF46785">
    <property type="entry name" value="Winged helix' DNA-binding domain"/>
    <property type="match status" value="1"/>
</dbReference>
<keyword evidence="2" id="KW-0238">DNA-binding</keyword>
<evidence type="ECO:0000256" key="3">
    <source>
        <dbReference type="ARBA" id="ARBA00023163"/>
    </source>
</evidence>
<dbReference type="AlphaFoldDB" id="A0A8H9GA64"/>
<dbReference type="EMBL" id="BMOI01000013">
    <property type="protein sequence ID" value="GGL07510.1"/>
    <property type="molecule type" value="Genomic_DNA"/>
</dbReference>
<dbReference type="InterPro" id="IPR036390">
    <property type="entry name" value="WH_DNA-bd_sf"/>
</dbReference>
<name>A0A8H9GA64_9MICO</name>
<keyword evidence="1" id="KW-0805">Transcription regulation</keyword>
<dbReference type="InterPro" id="IPR036388">
    <property type="entry name" value="WH-like_DNA-bd_sf"/>
</dbReference>
<keyword evidence="3" id="KW-0804">Transcription</keyword>
<dbReference type="PROSITE" id="PS50949">
    <property type="entry name" value="HTH_GNTR"/>
    <property type="match status" value="1"/>
</dbReference>
<dbReference type="GO" id="GO:0003700">
    <property type="term" value="F:DNA-binding transcription factor activity"/>
    <property type="evidence" value="ECO:0007669"/>
    <property type="project" value="InterPro"/>
</dbReference>
<dbReference type="Gene3D" id="1.10.10.10">
    <property type="entry name" value="Winged helix-like DNA-binding domain superfamily/Winged helix DNA-binding domain"/>
    <property type="match status" value="1"/>
</dbReference>
<dbReference type="GO" id="GO:0003677">
    <property type="term" value="F:DNA binding"/>
    <property type="evidence" value="ECO:0007669"/>
    <property type="project" value="UniProtKB-KW"/>
</dbReference>
<protein>
    <recommendedName>
        <fullName evidence="4">HTH gntR-type domain-containing protein</fullName>
    </recommendedName>
</protein>
<proteinExistence type="predicted"/>
<comment type="caution">
    <text evidence="5">The sequence shown here is derived from an EMBL/GenBank/DDBJ whole genome shotgun (WGS) entry which is preliminary data.</text>
</comment>
<dbReference type="InterPro" id="IPR000524">
    <property type="entry name" value="Tscrpt_reg_HTH_GntR"/>
</dbReference>
<evidence type="ECO:0000259" key="4">
    <source>
        <dbReference type="PROSITE" id="PS50949"/>
    </source>
</evidence>
<dbReference type="Proteomes" id="UP000648535">
    <property type="component" value="Unassembled WGS sequence"/>
</dbReference>
<accession>A0A8H9GA64</accession>
<reference evidence="5" key="2">
    <citation type="submission" date="2020-09" db="EMBL/GenBank/DDBJ databases">
        <authorList>
            <person name="Sun Q."/>
            <person name="Ohkuma M."/>
        </authorList>
    </citation>
    <scope>NUCLEOTIDE SEQUENCE</scope>
    <source>
        <strain evidence="5">JCM 1480</strain>
    </source>
</reference>
<sequence>MKQWQKVAEQITGAITARSLEVGEELPSLRDASAALGVSINTIVMAYHVLSDTGVLLRSPHRHYAVAQPLRYCDFFVPRGHVSDGPSRFGWHAGGLVLEDTAPPTQW</sequence>
<evidence type="ECO:0000256" key="2">
    <source>
        <dbReference type="ARBA" id="ARBA00023125"/>
    </source>
</evidence>
<organism evidence="5 6">
    <name type="scientific">Curtobacterium luteum</name>
    <dbReference type="NCBI Taxonomy" id="33881"/>
    <lineage>
        <taxon>Bacteria</taxon>
        <taxon>Bacillati</taxon>
        <taxon>Actinomycetota</taxon>
        <taxon>Actinomycetes</taxon>
        <taxon>Micrococcales</taxon>
        <taxon>Microbacteriaceae</taxon>
        <taxon>Curtobacterium</taxon>
    </lineage>
</organism>